<feature type="region of interest" description="Disordered" evidence="1">
    <location>
        <begin position="1"/>
        <end position="27"/>
    </location>
</feature>
<feature type="compositionally biased region" description="Polar residues" evidence="1">
    <location>
        <begin position="9"/>
        <end position="20"/>
    </location>
</feature>
<keyword evidence="3" id="KW-1185">Reference proteome</keyword>
<evidence type="ECO:0000256" key="1">
    <source>
        <dbReference type="SAM" id="MobiDB-lite"/>
    </source>
</evidence>
<gene>
    <name evidence="2" type="ORF">NDU88_002784</name>
</gene>
<name>A0AAV7RC04_PLEWA</name>
<accession>A0AAV7RC04</accession>
<organism evidence="2 3">
    <name type="scientific">Pleurodeles waltl</name>
    <name type="common">Iberian ribbed newt</name>
    <dbReference type="NCBI Taxonomy" id="8319"/>
    <lineage>
        <taxon>Eukaryota</taxon>
        <taxon>Metazoa</taxon>
        <taxon>Chordata</taxon>
        <taxon>Craniata</taxon>
        <taxon>Vertebrata</taxon>
        <taxon>Euteleostomi</taxon>
        <taxon>Amphibia</taxon>
        <taxon>Batrachia</taxon>
        <taxon>Caudata</taxon>
        <taxon>Salamandroidea</taxon>
        <taxon>Salamandridae</taxon>
        <taxon>Pleurodelinae</taxon>
        <taxon>Pleurodeles</taxon>
    </lineage>
</organism>
<dbReference type="Proteomes" id="UP001066276">
    <property type="component" value="Chromosome 5"/>
</dbReference>
<protein>
    <submittedName>
        <fullName evidence="2">Uncharacterized protein</fullName>
    </submittedName>
</protein>
<sequence length="122" mass="13638">MGRHKRTEASQVNTMEQYTTPVAPPLRPVGLEVSGDVAGAPRSVGEPSRAELLAAIQGSCVGERVFGRCQTRTKCHLTDRRDLEVPPDGHWVLEPRIGDHMVQSGWWKLATGWRYSEMEQWG</sequence>
<evidence type="ECO:0000313" key="3">
    <source>
        <dbReference type="Proteomes" id="UP001066276"/>
    </source>
</evidence>
<proteinExistence type="predicted"/>
<reference evidence="2" key="1">
    <citation type="journal article" date="2022" name="bioRxiv">
        <title>Sequencing and chromosome-scale assembly of the giantPleurodeles waltlgenome.</title>
        <authorList>
            <person name="Brown T."/>
            <person name="Elewa A."/>
            <person name="Iarovenko S."/>
            <person name="Subramanian E."/>
            <person name="Araus A.J."/>
            <person name="Petzold A."/>
            <person name="Susuki M."/>
            <person name="Suzuki K.-i.T."/>
            <person name="Hayashi T."/>
            <person name="Toyoda A."/>
            <person name="Oliveira C."/>
            <person name="Osipova E."/>
            <person name="Leigh N.D."/>
            <person name="Simon A."/>
            <person name="Yun M.H."/>
        </authorList>
    </citation>
    <scope>NUCLEOTIDE SEQUENCE</scope>
    <source>
        <strain evidence="2">20211129_DDA</strain>
        <tissue evidence="2">Liver</tissue>
    </source>
</reference>
<comment type="caution">
    <text evidence="2">The sequence shown here is derived from an EMBL/GenBank/DDBJ whole genome shotgun (WGS) entry which is preliminary data.</text>
</comment>
<dbReference type="AlphaFoldDB" id="A0AAV7RC04"/>
<evidence type="ECO:0000313" key="2">
    <source>
        <dbReference type="EMBL" id="KAJ1149986.1"/>
    </source>
</evidence>
<dbReference type="EMBL" id="JANPWB010000009">
    <property type="protein sequence ID" value="KAJ1149986.1"/>
    <property type="molecule type" value="Genomic_DNA"/>
</dbReference>